<dbReference type="Pfam" id="PF24758">
    <property type="entry name" value="LRR_At5g56370"/>
    <property type="match status" value="1"/>
</dbReference>
<sequence>MENIPVEVVGNILHWLDTASDTVVASATCRKWREAWCNHLHSLIFSLHEWPIYDELSRRKLEIIITRTLFQTNGLRGLSLIMEGIGEFFAAPVIAWLMYTRGSLCQLNYSVKTAPNVNVLEMCGREKLEVLSLGHQAITSVEPSHRKFLSLRILTLDCVGISALDLSLLLGACPKIEFLSLTSLDIFMVDPQATMELSSKSLRDLYVEELTLEKVVVEAENLESLHLKNCTLEDFELACKGNLRVLEIDDVGIIHLNIGESAENLKSVDVSNFTITWSKFLRMISKSTRLKKLRLWGVALDDDNNDEVFKLEQIASCFPRLCQLSQSIRLKKSFVQSQPRLAPGARVDGHSRLVLGLGGRGVLEKCLRLKKAIHGIVSETKTHEECQTLAIFTSFIVRLMRKYVHVEVQFEYE</sequence>
<evidence type="ECO:0000313" key="3">
    <source>
        <dbReference type="Proteomes" id="UP000595140"/>
    </source>
</evidence>
<dbReference type="PANTHER" id="PTHR31639:SF77">
    <property type="entry name" value="F-BOX DOMAIN-CONTAINING PROTEIN"/>
    <property type="match status" value="1"/>
</dbReference>
<dbReference type="InterPro" id="IPR055411">
    <property type="entry name" value="LRR_FXL15/At3g58940/PEG3-like"/>
</dbReference>
<reference evidence="2 3" key="1">
    <citation type="submission" date="2018-04" db="EMBL/GenBank/DDBJ databases">
        <authorList>
            <person name="Vogel A."/>
        </authorList>
    </citation>
    <scope>NUCLEOTIDE SEQUENCE [LARGE SCALE GENOMIC DNA]</scope>
</reference>
<feature type="domain" description="F-box" evidence="1">
    <location>
        <begin position="4"/>
        <end position="45"/>
    </location>
</feature>
<dbReference type="AlphaFoldDB" id="A0A484LCV3"/>
<evidence type="ECO:0000259" key="1">
    <source>
        <dbReference type="SMART" id="SM00256"/>
    </source>
</evidence>
<dbReference type="InterPro" id="IPR001810">
    <property type="entry name" value="F-box_dom"/>
</dbReference>
<dbReference type="SUPFAM" id="SSF52058">
    <property type="entry name" value="L domain-like"/>
    <property type="match status" value="1"/>
</dbReference>
<dbReference type="OrthoDB" id="1891924at2759"/>
<name>A0A484LCV3_9ASTE</name>
<accession>A0A484LCV3</accession>
<proteinExistence type="predicted"/>
<dbReference type="SUPFAM" id="SSF81383">
    <property type="entry name" value="F-box domain"/>
    <property type="match status" value="1"/>
</dbReference>
<organism evidence="2 3">
    <name type="scientific">Cuscuta campestris</name>
    <dbReference type="NCBI Taxonomy" id="132261"/>
    <lineage>
        <taxon>Eukaryota</taxon>
        <taxon>Viridiplantae</taxon>
        <taxon>Streptophyta</taxon>
        <taxon>Embryophyta</taxon>
        <taxon>Tracheophyta</taxon>
        <taxon>Spermatophyta</taxon>
        <taxon>Magnoliopsida</taxon>
        <taxon>eudicotyledons</taxon>
        <taxon>Gunneridae</taxon>
        <taxon>Pentapetalae</taxon>
        <taxon>asterids</taxon>
        <taxon>lamiids</taxon>
        <taxon>Solanales</taxon>
        <taxon>Convolvulaceae</taxon>
        <taxon>Cuscuteae</taxon>
        <taxon>Cuscuta</taxon>
        <taxon>Cuscuta subgen. Grammica</taxon>
        <taxon>Cuscuta sect. Cleistogrammica</taxon>
    </lineage>
</organism>
<dbReference type="SMART" id="SM00256">
    <property type="entry name" value="FBOX"/>
    <property type="match status" value="1"/>
</dbReference>
<keyword evidence="3" id="KW-1185">Reference proteome</keyword>
<dbReference type="PANTHER" id="PTHR31639">
    <property type="entry name" value="F-BOX PROTEIN-LIKE"/>
    <property type="match status" value="1"/>
</dbReference>
<evidence type="ECO:0000313" key="2">
    <source>
        <dbReference type="EMBL" id="VFQ74200.1"/>
    </source>
</evidence>
<gene>
    <name evidence="2" type="ORF">CCAM_LOCUS15976</name>
</gene>
<dbReference type="Proteomes" id="UP000595140">
    <property type="component" value="Unassembled WGS sequence"/>
</dbReference>
<dbReference type="Pfam" id="PF12937">
    <property type="entry name" value="F-box-like"/>
    <property type="match status" value="1"/>
</dbReference>
<dbReference type="EMBL" id="OOIL02001316">
    <property type="protein sequence ID" value="VFQ74200.1"/>
    <property type="molecule type" value="Genomic_DNA"/>
</dbReference>
<dbReference type="InterPro" id="IPR036047">
    <property type="entry name" value="F-box-like_dom_sf"/>
</dbReference>
<protein>
    <recommendedName>
        <fullName evidence="1">F-box domain-containing protein</fullName>
    </recommendedName>
</protein>
<dbReference type="InterPro" id="IPR032675">
    <property type="entry name" value="LRR_dom_sf"/>
</dbReference>
<dbReference type="Gene3D" id="3.80.10.10">
    <property type="entry name" value="Ribonuclease Inhibitor"/>
    <property type="match status" value="1"/>
</dbReference>